<dbReference type="FunFam" id="1.10.10.10:FF:000001">
    <property type="entry name" value="LysR family transcriptional regulator"/>
    <property type="match status" value="1"/>
</dbReference>
<dbReference type="PANTHER" id="PTHR30419">
    <property type="entry name" value="HTH-TYPE TRANSCRIPTIONAL REGULATOR YBHD"/>
    <property type="match status" value="1"/>
</dbReference>
<evidence type="ECO:0000259" key="5">
    <source>
        <dbReference type="PROSITE" id="PS50931"/>
    </source>
</evidence>
<organism evidence="6 7">
    <name type="scientific">Megamonas rupellensis</name>
    <dbReference type="NCBI Taxonomy" id="491921"/>
    <lineage>
        <taxon>Bacteria</taxon>
        <taxon>Bacillati</taxon>
        <taxon>Bacillota</taxon>
        <taxon>Negativicutes</taxon>
        <taxon>Selenomonadales</taxon>
        <taxon>Selenomonadaceae</taxon>
        <taxon>Megamonas</taxon>
    </lineage>
</organism>
<dbReference type="GO" id="GO:0005829">
    <property type="term" value="C:cytosol"/>
    <property type="evidence" value="ECO:0007669"/>
    <property type="project" value="TreeGrafter"/>
</dbReference>
<comment type="caution">
    <text evidence="6">The sequence shown here is derived from an EMBL/GenBank/DDBJ whole genome shotgun (WGS) entry which is preliminary data.</text>
</comment>
<dbReference type="GO" id="GO:0003700">
    <property type="term" value="F:DNA-binding transcription factor activity"/>
    <property type="evidence" value="ECO:0007669"/>
    <property type="project" value="InterPro"/>
</dbReference>
<dbReference type="Proteomes" id="UP000286147">
    <property type="component" value="Unassembled WGS sequence"/>
</dbReference>
<accession>A0A412CBT1</accession>
<dbReference type="GO" id="GO:0003677">
    <property type="term" value="F:DNA binding"/>
    <property type="evidence" value="ECO:0007669"/>
    <property type="project" value="UniProtKB-KW"/>
</dbReference>
<dbReference type="InterPro" id="IPR036390">
    <property type="entry name" value="WH_DNA-bd_sf"/>
</dbReference>
<evidence type="ECO:0000256" key="4">
    <source>
        <dbReference type="ARBA" id="ARBA00023163"/>
    </source>
</evidence>
<dbReference type="SUPFAM" id="SSF53850">
    <property type="entry name" value="Periplasmic binding protein-like II"/>
    <property type="match status" value="1"/>
</dbReference>
<keyword evidence="2" id="KW-0805">Transcription regulation</keyword>
<evidence type="ECO:0000256" key="1">
    <source>
        <dbReference type="ARBA" id="ARBA00009437"/>
    </source>
</evidence>
<dbReference type="AlphaFoldDB" id="A0A412CBT1"/>
<sequence length="300" mass="34712">MEIKQLEYFLAVCERGSINKAAECLYTSQPNVSKIINSLERELGRELFKRTHKGIEITPYGKTIYQYAEVILKHIHLMTDIALPINSNKLSIATYRSDIISNILTTFYEKNNGEVSIEHYQGSIEEVTDYVKKGITEIGLIYVAEKQMKVFLHILFHKKLEFIPLGSKSICIYVGEKHPLFNTEYIELSDLKTLKFIKGIKDFFSLEHHLDKINIGFTEWENLNNSVYTNSDATMVNLLMKTDLCRLGIYSKKKKYEPFNIKAIKIKNTEGILNIGYVYVEGQKLSQHVQSFLEDFKKTI</sequence>
<name>A0A412CBT1_9FIRM</name>
<evidence type="ECO:0000256" key="2">
    <source>
        <dbReference type="ARBA" id="ARBA00023015"/>
    </source>
</evidence>
<dbReference type="PROSITE" id="PS50931">
    <property type="entry name" value="HTH_LYSR"/>
    <property type="match status" value="1"/>
</dbReference>
<protein>
    <submittedName>
        <fullName evidence="6">LysR family transcriptional regulator</fullName>
    </submittedName>
</protein>
<dbReference type="InterPro" id="IPR036388">
    <property type="entry name" value="WH-like_DNA-bd_sf"/>
</dbReference>
<dbReference type="SUPFAM" id="SSF46785">
    <property type="entry name" value="Winged helix' DNA-binding domain"/>
    <property type="match status" value="1"/>
</dbReference>
<dbReference type="Gene3D" id="3.40.190.290">
    <property type="match status" value="1"/>
</dbReference>
<keyword evidence="3" id="KW-0238">DNA-binding</keyword>
<dbReference type="InterPro" id="IPR050950">
    <property type="entry name" value="HTH-type_LysR_regulators"/>
</dbReference>
<gene>
    <name evidence="6" type="ORF">DWY77_11470</name>
</gene>
<dbReference type="Pfam" id="PF00126">
    <property type="entry name" value="HTH_1"/>
    <property type="match status" value="1"/>
</dbReference>
<dbReference type="InterPro" id="IPR000847">
    <property type="entry name" value="LysR_HTH_N"/>
</dbReference>
<keyword evidence="4" id="KW-0804">Transcription</keyword>
<dbReference type="PRINTS" id="PR00039">
    <property type="entry name" value="HTHLYSR"/>
</dbReference>
<dbReference type="Gene3D" id="1.10.10.10">
    <property type="entry name" value="Winged helix-like DNA-binding domain superfamily/Winged helix DNA-binding domain"/>
    <property type="match status" value="1"/>
</dbReference>
<dbReference type="EMBL" id="QRTP01000046">
    <property type="protein sequence ID" value="RGQ77287.1"/>
    <property type="molecule type" value="Genomic_DNA"/>
</dbReference>
<dbReference type="CDD" id="cd05466">
    <property type="entry name" value="PBP2_LTTR_substrate"/>
    <property type="match status" value="1"/>
</dbReference>
<comment type="similarity">
    <text evidence="1">Belongs to the LysR transcriptional regulatory family.</text>
</comment>
<reference evidence="6 7" key="1">
    <citation type="submission" date="2018-08" db="EMBL/GenBank/DDBJ databases">
        <title>A genome reference for cultivated species of the human gut microbiota.</title>
        <authorList>
            <person name="Zou Y."/>
            <person name="Xue W."/>
            <person name="Luo G."/>
        </authorList>
    </citation>
    <scope>NUCLEOTIDE SEQUENCE [LARGE SCALE GENOMIC DNA]</scope>
    <source>
        <strain evidence="6 7">AF27-12</strain>
    </source>
</reference>
<feature type="domain" description="HTH lysR-type" evidence="5">
    <location>
        <begin position="1"/>
        <end position="58"/>
    </location>
</feature>
<dbReference type="PANTHER" id="PTHR30419:SF8">
    <property type="entry name" value="NITROGEN ASSIMILATION TRANSCRIPTIONAL ACTIVATOR-RELATED"/>
    <property type="match status" value="1"/>
</dbReference>
<dbReference type="RefSeq" id="WP_018999611.1">
    <property type="nucleotide sequence ID" value="NZ_QRTP01000046.1"/>
</dbReference>
<evidence type="ECO:0000313" key="6">
    <source>
        <dbReference type="EMBL" id="RGQ77287.1"/>
    </source>
</evidence>
<evidence type="ECO:0000256" key="3">
    <source>
        <dbReference type="ARBA" id="ARBA00023125"/>
    </source>
</evidence>
<proteinExistence type="inferred from homology"/>
<evidence type="ECO:0000313" key="7">
    <source>
        <dbReference type="Proteomes" id="UP000286147"/>
    </source>
</evidence>